<evidence type="ECO:0000313" key="3">
    <source>
        <dbReference type="Proteomes" id="UP000008370"/>
    </source>
</evidence>
<dbReference type="OrthoDB" id="10664724at2759"/>
<dbReference type="RefSeq" id="XP_007400652.1">
    <property type="nucleotide sequence ID" value="XM_007400590.1"/>
</dbReference>
<dbReference type="Proteomes" id="UP000008370">
    <property type="component" value="Unassembled WGS sequence"/>
</dbReference>
<evidence type="ECO:0000313" key="2">
    <source>
        <dbReference type="EMBL" id="EKM50376.1"/>
    </source>
</evidence>
<dbReference type="KEGG" id="pco:PHACADRAFT_263644"/>
<dbReference type="HOGENOM" id="CLU_2027541_0_0_1"/>
<sequence>MQDGLARPGAEFFVQEELNRQRQAEKSSKAAPAGKREKERVVRLGRGLAPSSRVQSRVDLSSMWRQPPGRKRTTATYIHEDELHVFDEESEKEKEAFQARGRRAERQERTFAIMQGLGGVVQ</sequence>
<dbReference type="InParanoid" id="K5UL65"/>
<name>K5UL65_PHACS</name>
<proteinExistence type="predicted"/>
<accession>K5UL65</accession>
<dbReference type="GeneID" id="18918610"/>
<dbReference type="AlphaFoldDB" id="K5UL65"/>
<gene>
    <name evidence="2" type="ORF">PHACADRAFT_263644</name>
</gene>
<organism evidence="2 3">
    <name type="scientific">Phanerochaete carnosa (strain HHB-10118-sp)</name>
    <name type="common">White-rot fungus</name>
    <name type="synonym">Peniophora carnosa</name>
    <dbReference type="NCBI Taxonomy" id="650164"/>
    <lineage>
        <taxon>Eukaryota</taxon>
        <taxon>Fungi</taxon>
        <taxon>Dikarya</taxon>
        <taxon>Basidiomycota</taxon>
        <taxon>Agaricomycotina</taxon>
        <taxon>Agaricomycetes</taxon>
        <taxon>Polyporales</taxon>
        <taxon>Phanerochaetaceae</taxon>
        <taxon>Phanerochaete</taxon>
    </lineage>
</organism>
<evidence type="ECO:0000256" key="1">
    <source>
        <dbReference type="SAM" id="MobiDB-lite"/>
    </source>
</evidence>
<reference evidence="2 3" key="1">
    <citation type="journal article" date="2012" name="BMC Genomics">
        <title>Comparative genomics of the white-rot fungi, Phanerochaete carnosa and P. chrysosporium, to elucidate the genetic basis of the distinct wood types they colonize.</title>
        <authorList>
            <person name="Suzuki H."/>
            <person name="MacDonald J."/>
            <person name="Syed K."/>
            <person name="Salamov A."/>
            <person name="Hori C."/>
            <person name="Aerts A."/>
            <person name="Henrissat B."/>
            <person name="Wiebenga A."/>
            <person name="vanKuyk P.A."/>
            <person name="Barry K."/>
            <person name="Lindquist E."/>
            <person name="LaButti K."/>
            <person name="Lapidus A."/>
            <person name="Lucas S."/>
            <person name="Coutinho P."/>
            <person name="Gong Y."/>
            <person name="Samejima M."/>
            <person name="Mahadevan R."/>
            <person name="Abou-Zaid M."/>
            <person name="de Vries R.P."/>
            <person name="Igarashi K."/>
            <person name="Yadav J.S."/>
            <person name="Grigoriev I.V."/>
            <person name="Master E.R."/>
        </authorList>
    </citation>
    <scope>NUCLEOTIDE SEQUENCE [LARGE SCALE GENOMIC DNA]</scope>
    <source>
        <strain evidence="2 3">HHB-10118-sp</strain>
    </source>
</reference>
<feature type="region of interest" description="Disordered" evidence="1">
    <location>
        <begin position="1"/>
        <end position="42"/>
    </location>
</feature>
<keyword evidence="3" id="KW-1185">Reference proteome</keyword>
<protein>
    <submittedName>
        <fullName evidence="2">Uncharacterized protein</fullName>
    </submittedName>
</protein>
<feature type="compositionally biased region" description="Basic and acidic residues" evidence="1">
    <location>
        <begin position="17"/>
        <end position="42"/>
    </location>
</feature>
<dbReference type="EMBL" id="JH930478">
    <property type="protein sequence ID" value="EKM50376.1"/>
    <property type="molecule type" value="Genomic_DNA"/>
</dbReference>